<evidence type="ECO:0000313" key="2">
    <source>
        <dbReference type="Proteomes" id="UP000057134"/>
    </source>
</evidence>
<dbReference type="Proteomes" id="UP000057134">
    <property type="component" value="Chromosome"/>
</dbReference>
<dbReference type="EMBL" id="CP011269">
    <property type="protein sequence ID" value="ALI27555.1"/>
    <property type="molecule type" value="Genomic_DNA"/>
</dbReference>
<dbReference type="AlphaFoldDB" id="A0A0N9YHR5"/>
<organism evidence="1 2">
    <name type="scientific">Mycolicibacterium fortuitum</name>
    <name type="common">Mycobacterium fortuitum</name>
    <dbReference type="NCBI Taxonomy" id="1766"/>
    <lineage>
        <taxon>Bacteria</taxon>
        <taxon>Bacillati</taxon>
        <taxon>Actinomycetota</taxon>
        <taxon>Actinomycetes</taxon>
        <taxon>Mycobacteriales</taxon>
        <taxon>Mycobacteriaceae</taxon>
        <taxon>Mycolicibacterium</taxon>
    </lineage>
</organism>
<name>A0A0N9YHR5_MYCFO</name>
<protein>
    <submittedName>
        <fullName evidence="1">Uncharacterized protein</fullName>
    </submittedName>
</protein>
<evidence type="ECO:0000313" key="1">
    <source>
        <dbReference type="EMBL" id="ALI27555.1"/>
    </source>
</evidence>
<reference evidence="1 2" key="1">
    <citation type="journal article" date="2015" name="MBio">
        <title>Enzymatic Degradation of Phenazines Can Generate Energy and Protect Sensitive Organisms from Toxicity.</title>
        <authorList>
            <person name="Costa K.C."/>
            <person name="Bergkessel M."/>
            <person name="Saunders S."/>
            <person name="Korlach J."/>
            <person name="Newman D.K."/>
        </authorList>
    </citation>
    <scope>NUCLEOTIDE SEQUENCE [LARGE SCALE GENOMIC DNA]</scope>
    <source>
        <strain evidence="1 2">CT6</strain>
    </source>
</reference>
<proteinExistence type="predicted"/>
<dbReference type="PATRIC" id="fig|1766.6.peg.3712"/>
<gene>
    <name evidence="1" type="ORF">XA26_37340</name>
</gene>
<accession>A0A0N9YHR5</accession>
<keyword evidence="2" id="KW-1185">Reference proteome</keyword>
<sequence length="156" mass="17178">MDEVLAYQLFGDWSNAHQARGVSINGDFAPEEEAQEWAAELIGGMVAAMAHAGVVVERGPIRVHDGKVFVELDGDDFMVRDIDCEGSRASASLERVLSRFATIAARLGCAPRWFYWYTGDPVGMAYFVTPEELVTSSGVDVRELGTGEQWYEAQPE</sequence>
<dbReference type="KEGG" id="mft:XA26_37340"/>